<feature type="binding site" evidence="2">
    <location>
        <position position="286"/>
    </location>
    <ligand>
        <name>Zn(2+)</name>
        <dbReference type="ChEBI" id="CHEBI:29105"/>
        <note>catalytic</note>
    </ligand>
</feature>
<dbReference type="EC" id="3.4.17.19" evidence="1"/>
<keyword evidence="5" id="KW-1185">Reference proteome</keyword>
<name>A0A1H3NVL3_9RHOB</name>
<evidence type="ECO:0000256" key="1">
    <source>
        <dbReference type="PIRNR" id="PIRNR006615"/>
    </source>
</evidence>
<evidence type="ECO:0000256" key="2">
    <source>
        <dbReference type="PIRSR" id="PIRSR006615-1"/>
    </source>
</evidence>
<feature type="binding site" evidence="2">
    <location>
        <position position="260"/>
    </location>
    <ligand>
        <name>Zn(2+)</name>
        <dbReference type="ChEBI" id="CHEBI:29105"/>
        <note>catalytic</note>
    </ligand>
</feature>
<dbReference type="InterPro" id="IPR001333">
    <property type="entry name" value="Peptidase_M32_Taq"/>
</dbReference>
<keyword evidence="1" id="KW-0482">Metalloprotease</keyword>
<dbReference type="Gene3D" id="1.10.1370.30">
    <property type="match status" value="1"/>
</dbReference>
<dbReference type="PANTHER" id="PTHR34217">
    <property type="entry name" value="METAL-DEPENDENT CARBOXYPEPTIDASE"/>
    <property type="match status" value="1"/>
</dbReference>
<sequence>MPAYDDLMAFQRTTEALSQVAGRTGWDQETMMPKGASPQRAEEMAALEEVLHARRTDPRIGDWLNEAHAPDAAGDANMRDIRRSYERNLKVPAKLASELARVTSLAQGQWVAARGAENAKAFVPVLAEVVRLRQEEGAALAQGTERDAYDALMQDYEPGGNAADMAAMFDRMRPRLRTIRDRALAGKPAPKLTGNFPRAQQLALSEEVAAAFGYDMTRGRMDLAAHPFSSGSGLDVRITTRVDEADPFNCLFSTVHEVGHAAYEQGVDPGHLMTPIGRGVSMGVHESQSRSYENQMARSEAYCGWLYGRMRDVFGDIGVASERQFYRAVNSVGSGHIRTEADEVNYNLHIMLRFDLERAAILGDLAVEDLETAWNDRFLADFGFAVDKPSNGFMQDVHWSVGLMGYFPTYSLGNLFAGCLMAAARRDEPGIDEALSKGDPSPATGWMRKNLQVFGALRDPSETIRHATGDDPSAEPLLSYLEAKFGDLYP</sequence>
<organism evidence="4 5">
    <name type="scientific">Jannaschia faecimaris</name>
    <dbReference type="NCBI Taxonomy" id="1244108"/>
    <lineage>
        <taxon>Bacteria</taxon>
        <taxon>Pseudomonadati</taxon>
        <taxon>Pseudomonadota</taxon>
        <taxon>Alphaproteobacteria</taxon>
        <taxon>Rhodobacterales</taxon>
        <taxon>Roseobacteraceae</taxon>
        <taxon>Jannaschia</taxon>
    </lineage>
</organism>
<dbReference type="CDD" id="cd06460">
    <property type="entry name" value="M32_Taq"/>
    <property type="match status" value="1"/>
</dbReference>
<dbReference type="OrthoDB" id="9772308at2"/>
<dbReference type="GO" id="GO:0006508">
    <property type="term" value="P:proteolysis"/>
    <property type="evidence" value="ECO:0007669"/>
    <property type="project" value="UniProtKB-UniRule"/>
</dbReference>
<dbReference type="Pfam" id="PF02074">
    <property type="entry name" value="Peptidase_M32"/>
    <property type="match status" value="1"/>
</dbReference>
<keyword evidence="1 2" id="KW-0479">Metal-binding</keyword>
<keyword evidence="1 4" id="KW-0121">Carboxypeptidase</keyword>
<dbReference type="Proteomes" id="UP000198914">
    <property type="component" value="Unassembled WGS sequence"/>
</dbReference>
<feature type="binding site" evidence="2">
    <location>
        <position position="256"/>
    </location>
    <ligand>
        <name>Zn(2+)</name>
        <dbReference type="ChEBI" id="CHEBI:29105"/>
        <note>catalytic</note>
    </ligand>
</feature>
<dbReference type="PANTHER" id="PTHR34217:SF1">
    <property type="entry name" value="CARBOXYPEPTIDASE 1"/>
    <property type="match status" value="1"/>
</dbReference>
<dbReference type="AlphaFoldDB" id="A0A1H3NVL3"/>
<dbReference type="PROSITE" id="PS52034">
    <property type="entry name" value="PEPTIDASE_M32"/>
    <property type="match status" value="1"/>
</dbReference>
<gene>
    <name evidence="4" type="ORF">SAMN05444004_104131</name>
</gene>
<dbReference type="GO" id="GO:0004181">
    <property type="term" value="F:metallocarboxypeptidase activity"/>
    <property type="evidence" value="ECO:0007669"/>
    <property type="project" value="UniProtKB-UniRule"/>
</dbReference>
<dbReference type="GO" id="GO:0046872">
    <property type="term" value="F:metal ion binding"/>
    <property type="evidence" value="ECO:0007669"/>
    <property type="project" value="UniProtKB-KW"/>
</dbReference>
<evidence type="ECO:0000313" key="4">
    <source>
        <dbReference type="EMBL" id="SDY92941.1"/>
    </source>
</evidence>
<evidence type="ECO:0000313" key="5">
    <source>
        <dbReference type="Proteomes" id="UP000198914"/>
    </source>
</evidence>
<dbReference type="EMBL" id="FNPX01000004">
    <property type="protein sequence ID" value="SDY92941.1"/>
    <property type="molecule type" value="Genomic_DNA"/>
</dbReference>
<comment type="cofactor">
    <cofactor evidence="2">
        <name>Zn(2+)</name>
        <dbReference type="ChEBI" id="CHEBI:29105"/>
    </cofactor>
    <text evidence="2">Binds 1 zinc ion per subunit.</text>
</comment>
<keyword evidence="2" id="KW-0862">Zinc</keyword>
<accession>A0A1H3NVL3</accession>
<protein>
    <recommendedName>
        <fullName evidence="1">Metal-dependent carboxypeptidase</fullName>
        <ecNumber evidence="1">3.4.17.19</ecNumber>
    </recommendedName>
</protein>
<comment type="catalytic activity">
    <reaction evidence="1">
        <text>Release of a C-terminal amino acid with broad specificity, except for -Pro.</text>
        <dbReference type="EC" id="3.4.17.19"/>
    </reaction>
</comment>
<dbReference type="RefSeq" id="WP_092644100.1">
    <property type="nucleotide sequence ID" value="NZ_FNPX01000004.1"/>
</dbReference>
<comment type="similarity">
    <text evidence="1">Belongs to the peptidase M32 family.</text>
</comment>
<keyword evidence="1" id="KW-0645">Protease</keyword>
<evidence type="ECO:0000256" key="3">
    <source>
        <dbReference type="PIRSR" id="PIRSR006615-2"/>
    </source>
</evidence>
<keyword evidence="1" id="KW-0378">Hydrolase</keyword>
<dbReference type="STRING" id="1244108.SAMN05444004_104131"/>
<comment type="function">
    <text evidence="1">Broad specificity carboxypetidase that releases amino acids sequentially from the C-terminus, including neutral, aromatic, polar and basic residues.</text>
</comment>
<dbReference type="PIRSF" id="PIRSF006615">
    <property type="entry name" value="Zn_crbxpep_Taq"/>
    <property type="match status" value="1"/>
</dbReference>
<dbReference type="PRINTS" id="PR00998">
    <property type="entry name" value="CRBOXYPTASET"/>
</dbReference>
<proteinExistence type="inferred from homology"/>
<feature type="active site" description="Proton donor/acceptor" evidence="3">
    <location>
        <position position="257"/>
    </location>
</feature>
<dbReference type="SUPFAM" id="SSF55486">
    <property type="entry name" value="Metalloproteases ('zincins'), catalytic domain"/>
    <property type="match status" value="1"/>
</dbReference>
<reference evidence="5" key="1">
    <citation type="submission" date="2016-10" db="EMBL/GenBank/DDBJ databases">
        <authorList>
            <person name="Varghese N."/>
            <person name="Submissions S."/>
        </authorList>
    </citation>
    <scope>NUCLEOTIDE SEQUENCE [LARGE SCALE GENOMIC DNA]</scope>
    <source>
        <strain evidence="5">DSM 100420</strain>
    </source>
</reference>